<name>A0A2B7XRU2_9EURO</name>
<dbReference type="AlphaFoldDB" id="A0A2B7XRU2"/>
<reference evidence="2 3" key="1">
    <citation type="submission" date="2017-10" db="EMBL/GenBank/DDBJ databases">
        <title>Comparative genomics in systemic dimorphic fungi from Ajellomycetaceae.</title>
        <authorList>
            <person name="Munoz J.F."/>
            <person name="Mcewen J.G."/>
            <person name="Clay O.K."/>
            <person name="Cuomo C.A."/>
        </authorList>
    </citation>
    <scope>NUCLEOTIDE SEQUENCE [LARGE SCALE GENOMIC DNA]</scope>
    <source>
        <strain evidence="2 3">UAMH5409</strain>
    </source>
</reference>
<evidence type="ECO:0000313" key="2">
    <source>
        <dbReference type="EMBL" id="PGH11483.1"/>
    </source>
</evidence>
<organism evidence="2 3">
    <name type="scientific">Helicocarpus griseus UAMH5409</name>
    <dbReference type="NCBI Taxonomy" id="1447875"/>
    <lineage>
        <taxon>Eukaryota</taxon>
        <taxon>Fungi</taxon>
        <taxon>Dikarya</taxon>
        <taxon>Ascomycota</taxon>
        <taxon>Pezizomycotina</taxon>
        <taxon>Eurotiomycetes</taxon>
        <taxon>Eurotiomycetidae</taxon>
        <taxon>Onygenales</taxon>
        <taxon>Ajellomycetaceae</taxon>
        <taxon>Helicocarpus</taxon>
    </lineage>
</organism>
<dbReference type="STRING" id="1447875.A0A2B7XRU2"/>
<gene>
    <name evidence="2" type="ORF">AJ79_04858</name>
</gene>
<feature type="compositionally biased region" description="Basic and acidic residues" evidence="1">
    <location>
        <begin position="175"/>
        <end position="193"/>
    </location>
</feature>
<proteinExistence type="predicted"/>
<comment type="caution">
    <text evidence="2">The sequence shown here is derived from an EMBL/GenBank/DDBJ whole genome shotgun (WGS) entry which is preliminary data.</text>
</comment>
<protein>
    <submittedName>
        <fullName evidence="2">Uncharacterized protein</fullName>
    </submittedName>
</protein>
<evidence type="ECO:0000313" key="3">
    <source>
        <dbReference type="Proteomes" id="UP000223968"/>
    </source>
</evidence>
<keyword evidence="3" id="KW-1185">Reference proteome</keyword>
<dbReference type="OrthoDB" id="3508621at2759"/>
<accession>A0A2B7XRU2</accession>
<dbReference type="Proteomes" id="UP000223968">
    <property type="component" value="Unassembled WGS sequence"/>
</dbReference>
<evidence type="ECO:0000256" key="1">
    <source>
        <dbReference type="SAM" id="MobiDB-lite"/>
    </source>
</evidence>
<dbReference type="EMBL" id="PDNB01000072">
    <property type="protein sequence ID" value="PGH11483.1"/>
    <property type="molecule type" value="Genomic_DNA"/>
</dbReference>
<feature type="region of interest" description="Disordered" evidence="1">
    <location>
        <begin position="66"/>
        <end position="89"/>
    </location>
</feature>
<sequence>MTRLDTDHPILDLRQTSIHLSYPLFAFRSPTSYLPNFPSSGVMEFIIPRTPDMRLEAAQRAGVDLLSPSDVSASGDGLPSASKTEKGEDHEAAVKFLGQRKDFLGYVKDVDKVGTQRRPLGKLPDLGVFTLVRHFHQQITQEDILISSAKHAISPIMTRSRTAAAAAAAAATAKAEERTSRRLDFKSVKDSHLQIRGKAKGTDQTSRESSQERHPRAPSEHSGQHSPTVSLLSNLSAVSVAASTPDETIVNTFGTLWLEARTDGCLRMRSNGQVLAVVKVKPHVRSKKQVPIKMQETTQMVTWIAQEGFPDSSTRRFVILSQDRHEVYLTVPVYDANYIKHLKGEADADTPRSFLKMTSYGPWSVNNPKSLHNLCGYLLALTISASK</sequence>
<feature type="region of interest" description="Disordered" evidence="1">
    <location>
        <begin position="175"/>
        <end position="229"/>
    </location>
</feature>
<feature type="compositionally biased region" description="Basic and acidic residues" evidence="1">
    <location>
        <begin position="205"/>
        <end position="223"/>
    </location>
</feature>